<dbReference type="CDD" id="cd06267">
    <property type="entry name" value="PBP1_LacI_sugar_binding-like"/>
    <property type="match status" value="1"/>
</dbReference>
<gene>
    <name evidence="5" type="ORF">PSU4_41640</name>
</gene>
<evidence type="ECO:0000256" key="3">
    <source>
        <dbReference type="ARBA" id="ARBA00023163"/>
    </source>
</evidence>
<keyword evidence="3" id="KW-0804">Transcription</keyword>
<dbReference type="CDD" id="cd01392">
    <property type="entry name" value="HTH_LacI"/>
    <property type="match status" value="1"/>
</dbReference>
<dbReference type="InterPro" id="IPR046335">
    <property type="entry name" value="LacI/GalR-like_sensor"/>
</dbReference>
<evidence type="ECO:0000313" key="6">
    <source>
        <dbReference type="Proteomes" id="UP000321685"/>
    </source>
</evidence>
<dbReference type="Pfam" id="PF13377">
    <property type="entry name" value="Peripla_BP_3"/>
    <property type="match status" value="1"/>
</dbReference>
<protein>
    <submittedName>
        <fullName evidence="5">LacI family transcriptional regulator</fullName>
    </submittedName>
</protein>
<evidence type="ECO:0000256" key="2">
    <source>
        <dbReference type="ARBA" id="ARBA00023125"/>
    </source>
</evidence>
<organism evidence="5 6">
    <name type="scientific">Pseudonocardia sulfidoxydans NBRC 16205</name>
    <dbReference type="NCBI Taxonomy" id="1223511"/>
    <lineage>
        <taxon>Bacteria</taxon>
        <taxon>Bacillati</taxon>
        <taxon>Actinomycetota</taxon>
        <taxon>Actinomycetes</taxon>
        <taxon>Pseudonocardiales</taxon>
        <taxon>Pseudonocardiaceae</taxon>
        <taxon>Pseudonocardia</taxon>
    </lineage>
</organism>
<dbReference type="RefSeq" id="WP_147110973.1">
    <property type="nucleotide sequence ID" value="NZ_BJVJ01000048.1"/>
</dbReference>
<dbReference type="InterPro" id="IPR010982">
    <property type="entry name" value="Lambda_DNA-bd_dom_sf"/>
</dbReference>
<dbReference type="GO" id="GO:0000976">
    <property type="term" value="F:transcription cis-regulatory region binding"/>
    <property type="evidence" value="ECO:0007669"/>
    <property type="project" value="TreeGrafter"/>
</dbReference>
<keyword evidence="6" id="KW-1185">Reference proteome</keyword>
<dbReference type="PANTHER" id="PTHR30146">
    <property type="entry name" value="LACI-RELATED TRANSCRIPTIONAL REPRESSOR"/>
    <property type="match status" value="1"/>
</dbReference>
<accession>A0A511DK64</accession>
<dbReference type="AlphaFoldDB" id="A0A511DK64"/>
<dbReference type="SUPFAM" id="SSF47413">
    <property type="entry name" value="lambda repressor-like DNA-binding domains"/>
    <property type="match status" value="1"/>
</dbReference>
<feature type="domain" description="HTH lacI-type" evidence="4">
    <location>
        <begin position="5"/>
        <end position="58"/>
    </location>
</feature>
<dbReference type="InterPro" id="IPR028082">
    <property type="entry name" value="Peripla_BP_I"/>
</dbReference>
<evidence type="ECO:0000256" key="1">
    <source>
        <dbReference type="ARBA" id="ARBA00023015"/>
    </source>
</evidence>
<evidence type="ECO:0000259" key="4">
    <source>
        <dbReference type="PROSITE" id="PS50932"/>
    </source>
</evidence>
<keyword evidence="2" id="KW-0238">DNA-binding</keyword>
<dbReference type="Gene3D" id="1.10.260.40">
    <property type="entry name" value="lambda repressor-like DNA-binding domains"/>
    <property type="match status" value="1"/>
</dbReference>
<dbReference type="SMART" id="SM00354">
    <property type="entry name" value="HTH_LACI"/>
    <property type="match status" value="1"/>
</dbReference>
<keyword evidence="1" id="KW-0805">Transcription regulation</keyword>
<comment type="caution">
    <text evidence="5">The sequence shown here is derived from an EMBL/GenBank/DDBJ whole genome shotgun (WGS) entry which is preliminary data.</text>
</comment>
<evidence type="ECO:0000313" key="5">
    <source>
        <dbReference type="EMBL" id="GEL25210.1"/>
    </source>
</evidence>
<dbReference type="SUPFAM" id="SSF53822">
    <property type="entry name" value="Periplasmic binding protein-like I"/>
    <property type="match status" value="1"/>
</dbReference>
<name>A0A511DK64_9PSEU</name>
<dbReference type="OrthoDB" id="3258243at2"/>
<dbReference type="Gene3D" id="3.40.50.2300">
    <property type="match status" value="2"/>
</dbReference>
<dbReference type="Pfam" id="PF00356">
    <property type="entry name" value="LacI"/>
    <property type="match status" value="1"/>
</dbReference>
<dbReference type="Proteomes" id="UP000321685">
    <property type="component" value="Unassembled WGS sequence"/>
</dbReference>
<dbReference type="PANTHER" id="PTHR30146:SF147">
    <property type="entry name" value="HTH-TYPE TRANSCRIPTIONAL REGULATOR DEGA"/>
    <property type="match status" value="1"/>
</dbReference>
<dbReference type="InterPro" id="IPR000843">
    <property type="entry name" value="HTH_LacI"/>
</dbReference>
<dbReference type="EMBL" id="BJVJ01000048">
    <property type="protein sequence ID" value="GEL25210.1"/>
    <property type="molecule type" value="Genomic_DNA"/>
</dbReference>
<reference evidence="5 6" key="1">
    <citation type="submission" date="2019-07" db="EMBL/GenBank/DDBJ databases">
        <title>Whole genome shotgun sequence of Pseudonocardia sulfidoxydans NBRC 16205.</title>
        <authorList>
            <person name="Hosoyama A."/>
            <person name="Uohara A."/>
            <person name="Ohji S."/>
            <person name="Ichikawa N."/>
        </authorList>
    </citation>
    <scope>NUCLEOTIDE SEQUENCE [LARGE SCALE GENOMIC DNA]</scope>
    <source>
        <strain evidence="5 6">NBRC 16205</strain>
    </source>
</reference>
<sequence length="329" mass="34911">MESRPTIYDVAKAAGVAASTVSRAFSRPGRVGAETAQRIFAAAESLGYRASGLPGLVGSRTGTIALVVTDITNPFYVEIIRGAHEAAADAGYLILLSHTQEDAQLERTWTERGLPAVDGVVLASSRMSDSTIRMVAKQKPTIVLNRRLPEVPSVITDNARGVRRAVEHLVGLGHDTITYLAGPETSWADGMRWQALREAGAELGVRVRRIGPGNTPTVAAGHQLAGEVLAHRPTAVLAYNDAMAIGVQKGLKRLGVRIPQDTSVVGFDNIILADLVEPALTTVGAPLHTQGAIGVKNLIAMVGGATPRREPVVLPVQLVVRDSTGRRRR</sequence>
<proteinExistence type="predicted"/>
<dbReference type="PROSITE" id="PS50932">
    <property type="entry name" value="HTH_LACI_2"/>
    <property type="match status" value="1"/>
</dbReference>
<dbReference type="GO" id="GO:0003700">
    <property type="term" value="F:DNA-binding transcription factor activity"/>
    <property type="evidence" value="ECO:0007669"/>
    <property type="project" value="TreeGrafter"/>
</dbReference>